<dbReference type="AlphaFoldDB" id="A0A5B7HAH2"/>
<accession>A0A5B7HAH2</accession>
<protein>
    <submittedName>
        <fullName evidence="1">Uncharacterized protein</fullName>
    </submittedName>
</protein>
<dbReference type="EMBL" id="VSRR010029862">
    <property type="protein sequence ID" value="MPC69711.1"/>
    <property type="molecule type" value="Genomic_DNA"/>
</dbReference>
<sequence>MEDSVFYKPFVNMSDTITAEQRATLMQQAQERIKQDLIPSLKEIQDFLVTMSRIRTLGTSRIP</sequence>
<keyword evidence="2" id="KW-1185">Reference proteome</keyword>
<organism evidence="1 2">
    <name type="scientific">Portunus trituberculatus</name>
    <name type="common">Swimming crab</name>
    <name type="synonym">Neptunus trituberculatus</name>
    <dbReference type="NCBI Taxonomy" id="210409"/>
    <lineage>
        <taxon>Eukaryota</taxon>
        <taxon>Metazoa</taxon>
        <taxon>Ecdysozoa</taxon>
        <taxon>Arthropoda</taxon>
        <taxon>Crustacea</taxon>
        <taxon>Multicrustacea</taxon>
        <taxon>Malacostraca</taxon>
        <taxon>Eumalacostraca</taxon>
        <taxon>Eucarida</taxon>
        <taxon>Decapoda</taxon>
        <taxon>Pleocyemata</taxon>
        <taxon>Brachyura</taxon>
        <taxon>Eubrachyura</taxon>
        <taxon>Portunoidea</taxon>
        <taxon>Portunidae</taxon>
        <taxon>Portuninae</taxon>
        <taxon>Portunus</taxon>
    </lineage>
</organism>
<dbReference type="OrthoDB" id="5959877at2759"/>
<proteinExistence type="predicted"/>
<name>A0A5B7HAH2_PORTR</name>
<dbReference type="Proteomes" id="UP000324222">
    <property type="component" value="Unassembled WGS sequence"/>
</dbReference>
<reference evidence="1 2" key="1">
    <citation type="submission" date="2019-05" db="EMBL/GenBank/DDBJ databases">
        <title>Another draft genome of Portunus trituberculatus and its Hox gene families provides insights of decapod evolution.</title>
        <authorList>
            <person name="Jeong J.-H."/>
            <person name="Song I."/>
            <person name="Kim S."/>
            <person name="Choi T."/>
            <person name="Kim D."/>
            <person name="Ryu S."/>
            <person name="Kim W."/>
        </authorList>
    </citation>
    <scope>NUCLEOTIDE SEQUENCE [LARGE SCALE GENOMIC DNA]</scope>
    <source>
        <tissue evidence="1">Muscle</tissue>
    </source>
</reference>
<gene>
    <name evidence="1" type="ORF">E2C01_063942</name>
</gene>
<evidence type="ECO:0000313" key="2">
    <source>
        <dbReference type="Proteomes" id="UP000324222"/>
    </source>
</evidence>
<evidence type="ECO:0000313" key="1">
    <source>
        <dbReference type="EMBL" id="MPC69711.1"/>
    </source>
</evidence>
<comment type="caution">
    <text evidence="1">The sequence shown here is derived from an EMBL/GenBank/DDBJ whole genome shotgun (WGS) entry which is preliminary data.</text>
</comment>